<dbReference type="Gene3D" id="1.10.540.10">
    <property type="entry name" value="Acyl-CoA dehydrogenase/oxidase, N-terminal domain"/>
    <property type="match status" value="1"/>
</dbReference>
<name>A0A411YGW7_9ACTN</name>
<feature type="domain" description="Acyl-CoA oxidase/dehydrogenase middle" evidence="9">
    <location>
        <begin position="307"/>
        <end position="381"/>
    </location>
</feature>
<dbReference type="Pfam" id="PF00441">
    <property type="entry name" value="Acyl-CoA_dh_1"/>
    <property type="match status" value="1"/>
</dbReference>
<dbReference type="Pfam" id="PF02771">
    <property type="entry name" value="Acyl-CoA_dh_N"/>
    <property type="match status" value="1"/>
</dbReference>
<dbReference type="GO" id="GO:0003995">
    <property type="term" value="F:acyl-CoA dehydrogenase activity"/>
    <property type="evidence" value="ECO:0007669"/>
    <property type="project" value="InterPro"/>
</dbReference>
<dbReference type="PROSITE" id="PS00073">
    <property type="entry name" value="ACYL_COA_DH_2"/>
    <property type="match status" value="1"/>
</dbReference>
<dbReference type="InterPro" id="IPR037069">
    <property type="entry name" value="AcylCoA_DH/ox_N_sf"/>
</dbReference>
<dbReference type="InterPro" id="IPR006089">
    <property type="entry name" value="Acyl-CoA_DH_CS"/>
</dbReference>
<dbReference type="PANTHER" id="PTHR43884">
    <property type="entry name" value="ACYL-COA DEHYDROGENASE"/>
    <property type="match status" value="1"/>
</dbReference>
<dbReference type="PANTHER" id="PTHR43884:SF25">
    <property type="entry name" value="ACYL-COA DEHYDROGENASE YDBM-RELATED"/>
    <property type="match status" value="1"/>
</dbReference>
<dbReference type="SUPFAM" id="SSF47203">
    <property type="entry name" value="Acyl-CoA dehydrogenase C-terminal domain-like"/>
    <property type="match status" value="1"/>
</dbReference>
<dbReference type="Gene3D" id="2.40.110.10">
    <property type="entry name" value="Butyryl-CoA Dehydrogenase, subunit A, domain 2"/>
    <property type="match status" value="1"/>
</dbReference>
<dbReference type="OrthoDB" id="9770681at2"/>
<sequence length="587" mass="61741">MHVHHQAHLPVVSGEPGATTPDPRNLCGSLLTPPEAKPMEPLPAGHISRATLARGARGLRMDDRHDADTLLDWCRTTIAARAGALRAEADPAAEQVAGYDLVVAAGRARAAAALLDAATDDTPATLALVAAGLAAADLTGRPAIGPEPPPAAVHHALARATDPVRLDAVGARTLAEGVPRPLDEDAALIRAGVREHARDRVAPEAQRIHREDADVPEWLIRELADLGCFGLSIPEAYGGSLPDTGDRGHALQRMLVVTEELSRASLGAAGSLITRPEMLAGALLEGGTEAQRQRWLPAIAGGDAMCAIAVTEPDHGSDVANLTTRARRVADAGGPDGDWVLDGRKTWCTFAGRADLILLLARTGAPGDRHRGLSLFVLEKPPYPGRAWTHEQARGGRLTARAIPTIGYRGMHSFDLAIDGLRMPGDAIVGGDEGEGRGFYLQMRAFATGRLQTVARATGVMQAALDEATAYVRDRHVFGVPLAEQPLTRAKVARMAADLAAARALGDAAALRHGNADEGDPGVDAALAKSMACAAAERVTREAQQLHGGMGYAEEYPVSRLFVDARVLSIFEGADEVLALKVILPRL</sequence>
<proteinExistence type="inferred from homology"/>
<keyword evidence="3 6" id="KW-0285">Flavoprotein</keyword>
<dbReference type="InterPro" id="IPR036250">
    <property type="entry name" value="AcylCo_DH-like_C"/>
</dbReference>
<evidence type="ECO:0000256" key="2">
    <source>
        <dbReference type="ARBA" id="ARBA00009347"/>
    </source>
</evidence>
<gene>
    <name evidence="11" type="ORF">ER308_13570</name>
</gene>
<evidence type="ECO:0000313" key="11">
    <source>
        <dbReference type="EMBL" id="QBI20490.1"/>
    </source>
</evidence>
<dbReference type="InterPro" id="IPR006091">
    <property type="entry name" value="Acyl-CoA_Oxase/DH_mid-dom"/>
</dbReference>
<evidence type="ECO:0000256" key="1">
    <source>
        <dbReference type="ARBA" id="ARBA00001974"/>
    </source>
</evidence>
<dbReference type="InterPro" id="IPR009100">
    <property type="entry name" value="AcylCoA_DH/oxidase_NM_dom_sf"/>
</dbReference>
<dbReference type="Gene3D" id="1.20.140.10">
    <property type="entry name" value="Butyryl-CoA Dehydrogenase, subunit A, domain 3"/>
    <property type="match status" value="1"/>
</dbReference>
<comment type="cofactor">
    <cofactor evidence="1 6">
        <name>FAD</name>
        <dbReference type="ChEBI" id="CHEBI:57692"/>
    </cofactor>
</comment>
<evidence type="ECO:0000256" key="6">
    <source>
        <dbReference type="RuleBase" id="RU362125"/>
    </source>
</evidence>
<dbReference type="InterPro" id="IPR009075">
    <property type="entry name" value="AcylCo_DH/oxidase_C"/>
</dbReference>
<protein>
    <submittedName>
        <fullName evidence="11">Acyl-CoA dehydrogenase</fullName>
    </submittedName>
</protein>
<dbReference type="InterPro" id="IPR013786">
    <property type="entry name" value="AcylCoA_DH/ox_N"/>
</dbReference>
<feature type="region of interest" description="Disordered" evidence="7">
    <location>
        <begin position="1"/>
        <end position="43"/>
    </location>
</feature>
<evidence type="ECO:0000256" key="3">
    <source>
        <dbReference type="ARBA" id="ARBA00022630"/>
    </source>
</evidence>
<accession>A0A411YGW7</accession>
<evidence type="ECO:0000259" key="9">
    <source>
        <dbReference type="Pfam" id="PF02770"/>
    </source>
</evidence>
<feature type="domain" description="Acyl-CoA dehydrogenase/oxidase C-terminal" evidence="8">
    <location>
        <begin position="436"/>
        <end position="580"/>
    </location>
</feature>
<dbReference type="GO" id="GO:0050660">
    <property type="term" value="F:flavin adenine dinucleotide binding"/>
    <property type="evidence" value="ECO:0007669"/>
    <property type="project" value="InterPro"/>
</dbReference>
<dbReference type="Proteomes" id="UP000291469">
    <property type="component" value="Chromosome"/>
</dbReference>
<evidence type="ECO:0000259" key="8">
    <source>
        <dbReference type="Pfam" id="PF00441"/>
    </source>
</evidence>
<keyword evidence="5 6" id="KW-0560">Oxidoreductase</keyword>
<evidence type="ECO:0000256" key="5">
    <source>
        <dbReference type="ARBA" id="ARBA00023002"/>
    </source>
</evidence>
<evidence type="ECO:0000259" key="10">
    <source>
        <dbReference type="Pfam" id="PF02771"/>
    </source>
</evidence>
<dbReference type="EMBL" id="CP036402">
    <property type="protein sequence ID" value="QBI20490.1"/>
    <property type="molecule type" value="Genomic_DNA"/>
</dbReference>
<evidence type="ECO:0000313" key="12">
    <source>
        <dbReference type="Proteomes" id="UP000291469"/>
    </source>
</evidence>
<evidence type="ECO:0000256" key="7">
    <source>
        <dbReference type="SAM" id="MobiDB-lite"/>
    </source>
</evidence>
<dbReference type="AlphaFoldDB" id="A0A411YGW7"/>
<reference evidence="11 12" key="1">
    <citation type="submission" date="2019-01" db="EMBL/GenBank/DDBJ databases">
        <title>Egibacter rhizosphaerae EGI 80759T.</title>
        <authorList>
            <person name="Chen D.-D."/>
            <person name="Tian Y."/>
            <person name="Jiao J.-Y."/>
            <person name="Zhang X.-T."/>
            <person name="Zhang Y.-G."/>
            <person name="Zhang Y."/>
            <person name="Xiao M."/>
            <person name="Shu W.-S."/>
            <person name="Li W.-J."/>
        </authorList>
    </citation>
    <scope>NUCLEOTIDE SEQUENCE [LARGE SCALE GENOMIC DNA]</scope>
    <source>
        <strain evidence="11 12">EGI 80759</strain>
    </source>
</reference>
<dbReference type="InterPro" id="IPR046373">
    <property type="entry name" value="Acyl-CoA_Oxase/DH_mid-dom_sf"/>
</dbReference>
<keyword evidence="12" id="KW-1185">Reference proteome</keyword>
<dbReference type="Pfam" id="PF02770">
    <property type="entry name" value="Acyl-CoA_dh_M"/>
    <property type="match status" value="1"/>
</dbReference>
<dbReference type="KEGG" id="erz:ER308_13570"/>
<comment type="similarity">
    <text evidence="2 6">Belongs to the acyl-CoA dehydrogenase family.</text>
</comment>
<dbReference type="SUPFAM" id="SSF56645">
    <property type="entry name" value="Acyl-CoA dehydrogenase NM domain-like"/>
    <property type="match status" value="1"/>
</dbReference>
<organism evidence="11 12">
    <name type="scientific">Egibacter rhizosphaerae</name>
    <dbReference type="NCBI Taxonomy" id="1670831"/>
    <lineage>
        <taxon>Bacteria</taxon>
        <taxon>Bacillati</taxon>
        <taxon>Actinomycetota</taxon>
        <taxon>Nitriliruptoria</taxon>
        <taxon>Egibacterales</taxon>
        <taxon>Egibacteraceae</taxon>
        <taxon>Egibacter</taxon>
    </lineage>
</organism>
<feature type="domain" description="Acyl-CoA dehydrogenase/oxidase N-terminal" evidence="10">
    <location>
        <begin position="184"/>
        <end position="303"/>
    </location>
</feature>
<evidence type="ECO:0000256" key="4">
    <source>
        <dbReference type="ARBA" id="ARBA00022827"/>
    </source>
</evidence>
<keyword evidence="4 6" id="KW-0274">FAD</keyword>